<feature type="transmembrane region" description="Helical" evidence="1">
    <location>
        <begin position="20"/>
        <end position="39"/>
    </location>
</feature>
<keyword evidence="1" id="KW-0472">Membrane</keyword>
<sequence length="220" mass="21946">MRAAPLADSADTSTTRRVRALGAAATLLALGGIALAVLLDPTFSWTGDALSDLGVREPSARAFNWGLVLGGAVGAGYAVELGRALGGRAGALRAAALALAMVAMGGVGAFDLTEPLHGPSAVGFYALATVAFAVDGLARRGTATGKAALGFVPVHVAVWATFLAGWWPVTGLALPELPGALMLAAWVWLLGPAPVLGSVAARLNGRTDDAGGDGVGTDEH</sequence>
<dbReference type="Pfam" id="PF06197">
    <property type="entry name" value="DUF998"/>
    <property type="match status" value="1"/>
</dbReference>
<dbReference type="EMBL" id="JBHSZZ010000039">
    <property type="protein sequence ID" value="MFC7187244.1"/>
    <property type="molecule type" value="Genomic_DNA"/>
</dbReference>
<gene>
    <name evidence="2" type="ORF">ACFQMK_10145</name>
</gene>
<keyword evidence="1" id="KW-0812">Transmembrane</keyword>
<dbReference type="AlphaFoldDB" id="A0ABD5YD32"/>
<name>A0ABD5YD32_9EURY</name>
<comment type="caution">
    <text evidence="2">The sequence shown here is derived from an EMBL/GenBank/DDBJ whole genome shotgun (WGS) entry which is preliminary data.</text>
</comment>
<dbReference type="PANTHER" id="PTHR42241">
    <property type="entry name" value="HYPOTHETICAL MEMBRANE PROTEIN, CONSERVED, DUF998 FAMILY"/>
    <property type="match status" value="1"/>
</dbReference>
<feature type="transmembrane region" description="Helical" evidence="1">
    <location>
        <begin position="59"/>
        <end position="79"/>
    </location>
</feature>
<dbReference type="RefSeq" id="WP_267664433.1">
    <property type="nucleotide sequence ID" value="NZ_JAODIX010000039.1"/>
</dbReference>
<dbReference type="InterPro" id="IPR009339">
    <property type="entry name" value="DUF998"/>
</dbReference>
<accession>A0ABD5YD32</accession>
<evidence type="ECO:0000313" key="2">
    <source>
        <dbReference type="EMBL" id="MFC7187244.1"/>
    </source>
</evidence>
<keyword evidence="1" id="KW-1133">Transmembrane helix</keyword>
<proteinExistence type="predicted"/>
<feature type="transmembrane region" description="Helical" evidence="1">
    <location>
        <begin position="116"/>
        <end position="135"/>
    </location>
</feature>
<reference evidence="2 3" key="1">
    <citation type="journal article" date="2019" name="Int. J. Syst. Evol. Microbiol.">
        <title>The Global Catalogue of Microorganisms (GCM) 10K type strain sequencing project: providing services to taxonomists for standard genome sequencing and annotation.</title>
        <authorList>
            <consortium name="The Broad Institute Genomics Platform"/>
            <consortium name="The Broad Institute Genome Sequencing Center for Infectious Disease"/>
            <person name="Wu L."/>
            <person name="Ma J."/>
        </authorList>
    </citation>
    <scope>NUCLEOTIDE SEQUENCE [LARGE SCALE GENOMIC DNA]</scope>
    <source>
        <strain evidence="2 3">Q85</strain>
    </source>
</reference>
<evidence type="ECO:0000256" key="1">
    <source>
        <dbReference type="SAM" id="Phobius"/>
    </source>
</evidence>
<feature type="transmembrane region" description="Helical" evidence="1">
    <location>
        <begin position="91"/>
        <end position="110"/>
    </location>
</feature>
<feature type="transmembrane region" description="Helical" evidence="1">
    <location>
        <begin position="179"/>
        <end position="201"/>
    </location>
</feature>
<protein>
    <submittedName>
        <fullName evidence="2">DUF998 domain-containing protein</fullName>
    </submittedName>
</protein>
<organism evidence="2 3">
    <name type="scientific">Halorubrum yunnanense</name>
    <dbReference type="NCBI Taxonomy" id="1526162"/>
    <lineage>
        <taxon>Archaea</taxon>
        <taxon>Methanobacteriati</taxon>
        <taxon>Methanobacteriota</taxon>
        <taxon>Stenosarchaea group</taxon>
        <taxon>Halobacteria</taxon>
        <taxon>Halobacteriales</taxon>
        <taxon>Haloferacaceae</taxon>
        <taxon>Halorubrum</taxon>
    </lineage>
</organism>
<keyword evidence="3" id="KW-1185">Reference proteome</keyword>
<dbReference type="PANTHER" id="PTHR42241:SF2">
    <property type="entry name" value="HYPOTHETICAL MEMBRANE PROTEIN, CONSERVED, DUF998 FAMILY"/>
    <property type="match status" value="1"/>
</dbReference>
<feature type="transmembrane region" description="Helical" evidence="1">
    <location>
        <begin position="147"/>
        <end position="167"/>
    </location>
</feature>
<dbReference type="Proteomes" id="UP001596390">
    <property type="component" value="Unassembled WGS sequence"/>
</dbReference>
<evidence type="ECO:0000313" key="3">
    <source>
        <dbReference type="Proteomes" id="UP001596390"/>
    </source>
</evidence>